<dbReference type="InterPro" id="IPR036390">
    <property type="entry name" value="WH_DNA-bd_sf"/>
</dbReference>
<dbReference type="SUPFAM" id="SSF48008">
    <property type="entry name" value="GntR ligand-binding domain-like"/>
    <property type="match status" value="1"/>
</dbReference>
<dbReference type="InterPro" id="IPR008920">
    <property type="entry name" value="TF_FadR/GntR_C"/>
</dbReference>
<dbReference type="PANTHER" id="PTHR43537">
    <property type="entry name" value="TRANSCRIPTIONAL REGULATOR, GNTR FAMILY"/>
    <property type="match status" value="1"/>
</dbReference>
<gene>
    <name evidence="5" type="primary">mce2R_1</name>
    <name evidence="5" type="ORF">DSM112329_01020</name>
</gene>
<dbReference type="KEGG" id="parq:DSM112329_01020"/>
<dbReference type="GO" id="GO:0003677">
    <property type="term" value="F:DNA binding"/>
    <property type="evidence" value="ECO:0007669"/>
    <property type="project" value="UniProtKB-KW"/>
</dbReference>
<dbReference type="GO" id="GO:0003700">
    <property type="term" value="F:DNA-binding transcription factor activity"/>
    <property type="evidence" value="ECO:0007669"/>
    <property type="project" value="InterPro"/>
</dbReference>
<dbReference type="InterPro" id="IPR011711">
    <property type="entry name" value="GntR_C"/>
</dbReference>
<dbReference type="InterPro" id="IPR036388">
    <property type="entry name" value="WH-like_DNA-bd_sf"/>
</dbReference>
<accession>A0AAU7ARC8</accession>
<reference evidence="5" key="1">
    <citation type="submission" date="2022-12" db="EMBL/GenBank/DDBJ databases">
        <title>Paraconexibacter alkalitolerans sp. nov. and Baekduia alba sp. nov., isolated from soil and emended description of the genera Paraconexibacter (Chun et al., 2020) and Baekduia (An et al., 2020).</title>
        <authorList>
            <person name="Vieira S."/>
            <person name="Huber K.J."/>
            <person name="Geppert A."/>
            <person name="Wolf J."/>
            <person name="Neumann-Schaal M."/>
            <person name="Muesken M."/>
            <person name="Overmann J."/>
        </authorList>
    </citation>
    <scope>NUCLEOTIDE SEQUENCE</scope>
    <source>
        <strain evidence="5">AEG42_29</strain>
    </source>
</reference>
<feature type="domain" description="HTH gntR-type" evidence="4">
    <location>
        <begin position="6"/>
        <end position="74"/>
    </location>
</feature>
<organism evidence="5">
    <name type="scientific">Paraconexibacter sp. AEG42_29</name>
    <dbReference type="NCBI Taxonomy" id="2997339"/>
    <lineage>
        <taxon>Bacteria</taxon>
        <taxon>Bacillati</taxon>
        <taxon>Actinomycetota</taxon>
        <taxon>Thermoleophilia</taxon>
        <taxon>Solirubrobacterales</taxon>
        <taxon>Paraconexibacteraceae</taxon>
        <taxon>Paraconexibacter</taxon>
    </lineage>
</organism>
<dbReference type="CDD" id="cd07377">
    <property type="entry name" value="WHTH_GntR"/>
    <property type="match status" value="1"/>
</dbReference>
<evidence type="ECO:0000256" key="1">
    <source>
        <dbReference type="ARBA" id="ARBA00023015"/>
    </source>
</evidence>
<evidence type="ECO:0000259" key="4">
    <source>
        <dbReference type="PROSITE" id="PS50949"/>
    </source>
</evidence>
<dbReference type="RefSeq" id="WP_354700734.1">
    <property type="nucleotide sequence ID" value="NZ_CP114014.1"/>
</dbReference>
<keyword evidence="1" id="KW-0805">Transcription regulation</keyword>
<dbReference type="Gene3D" id="1.10.10.10">
    <property type="entry name" value="Winged helix-like DNA-binding domain superfamily/Winged helix DNA-binding domain"/>
    <property type="match status" value="1"/>
</dbReference>
<protein>
    <submittedName>
        <fullName evidence="5">HTH-type transcriptional regulator Mce2R</fullName>
    </submittedName>
</protein>
<dbReference type="SUPFAM" id="SSF46785">
    <property type="entry name" value="Winged helix' DNA-binding domain"/>
    <property type="match status" value="1"/>
</dbReference>
<sequence>MADVRTPVSTAVYDALRADILGGRLAVGDGIPSERTLSERHAVNRHAVREAVKRLQQAGLVQVSQGGATRVLDWSRTGGLELLTDLPGAGDIGAVRAGYELRACLAAEIAVRSAQRADDDARDHLRARAAGLIAARQAGDDATLLKAYRELWDVLVDASRNIAYRLAYNSLLAGEDTLRAAAIVFLRDELHDAGTTEALIGAVLDGDQDAARAAATMLTARTLRALTLTEAAAP</sequence>
<dbReference type="InterPro" id="IPR000524">
    <property type="entry name" value="Tscrpt_reg_HTH_GntR"/>
</dbReference>
<dbReference type="Gene3D" id="1.20.120.530">
    <property type="entry name" value="GntR ligand-binding domain-like"/>
    <property type="match status" value="1"/>
</dbReference>
<name>A0AAU7ARC8_9ACTN</name>
<dbReference type="EMBL" id="CP114014">
    <property type="protein sequence ID" value="XAY04190.1"/>
    <property type="molecule type" value="Genomic_DNA"/>
</dbReference>
<dbReference type="AlphaFoldDB" id="A0AAU7ARC8"/>
<dbReference type="PANTHER" id="PTHR43537:SF24">
    <property type="entry name" value="GLUCONATE OPERON TRANSCRIPTIONAL REPRESSOR"/>
    <property type="match status" value="1"/>
</dbReference>
<dbReference type="SMART" id="SM00345">
    <property type="entry name" value="HTH_GNTR"/>
    <property type="match status" value="1"/>
</dbReference>
<dbReference type="PRINTS" id="PR00035">
    <property type="entry name" value="HTHGNTR"/>
</dbReference>
<dbReference type="PROSITE" id="PS50949">
    <property type="entry name" value="HTH_GNTR"/>
    <property type="match status" value="1"/>
</dbReference>
<proteinExistence type="predicted"/>
<evidence type="ECO:0000313" key="5">
    <source>
        <dbReference type="EMBL" id="XAY04190.1"/>
    </source>
</evidence>
<evidence type="ECO:0000256" key="2">
    <source>
        <dbReference type="ARBA" id="ARBA00023125"/>
    </source>
</evidence>
<evidence type="ECO:0000256" key="3">
    <source>
        <dbReference type="ARBA" id="ARBA00023163"/>
    </source>
</evidence>
<dbReference type="Pfam" id="PF00392">
    <property type="entry name" value="GntR"/>
    <property type="match status" value="1"/>
</dbReference>
<dbReference type="Pfam" id="PF07729">
    <property type="entry name" value="FCD"/>
    <property type="match status" value="1"/>
</dbReference>
<keyword evidence="3" id="KW-0804">Transcription</keyword>
<dbReference type="SMART" id="SM00895">
    <property type="entry name" value="FCD"/>
    <property type="match status" value="1"/>
</dbReference>
<keyword evidence="2" id="KW-0238">DNA-binding</keyword>